<keyword evidence="3" id="KW-0539">Nucleus</keyword>
<evidence type="ECO:0000256" key="1">
    <source>
        <dbReference type="ARBA" id="ARBA00004123"/>
    </source>
</evidence>
<protein>
    <recommendedName>
        <fullName evidence="5">Zn(2)-C6 fungal-type domain-containing protein</fullName>
    </recommendedName>
</protein>
<reference evidence="6 7" key="1">
    <citation type="submission" date="2019-06" db="EMBL/GenBank/DDBJ databases">
        <authorList>
            <person name="Broberg M."/>
        </authorList>
    </citation>
    <scope>NUCLEOTIDE SEQUENCE [LARGE SCALE GENOMIC DNA]</scope>
</reference>
<dbReference type="CDD" id="cd00067">
    <property type="entry name" value="GAL4"/>
    <property type="match status" value="1"/>
</dbReference>
<dbReference type="PANTHER" id="PTHR31001">
    <property type="entry name" value="UNCHARACTERIZED TRANSCRIPTIONAL REGULATORY PROTEIN"/>
    <property type="match status" value="1"/>
</dbReference>
<organism evidence="6 7">
    <name type="scientific">Bionectria ochroleuca</name>
    <name type="common">Gliocladium roseum</name>
    <dbReference type="NCBI Taxonomy" id="29856"/>
    <lineage>
        <taxon>Eukaryota</taxon>
        <taxon>Fungi</taxon>
        <taxon>Dikarya</taxon>
        <taxon>Ascomycota</taxon>
        <taxon>Pezizomycotina</taxon>
        <taxon>Sordariomycetes</taxon>
        <taxon>Hypocreomycetidae</taxon>
        <taxon>Hypocreales</taxon>
        <taxon>Bionectriaceae</taxon>
        <taxon>Clonostachys</taxon>
    </lineage>
</organism>
<dbReference type="PROSITE" id="PS00463">
    <property type="entry name" value="ZN2_CY6_FUNGAL_1"/>
    <property type="match status" value="1"/>
</dbReference>
<dbReference type="InterPro" id="IPR036864">
    <property type="entry name" value="Zn2-C6_fun-type_DNA-bd_sf"/>
</dbReference>
<keyword evidence="7" id="KW-1185">Reference proteome</keyword>
<dbReference type="InterPro" id="IPR050613">
    <property type="entry name" value="Sec_Metabolite_Reg"/>
</dbReference>
<dbReference type="SMART" id="SM00066">
    <property type="entry name" value="GAL4"/>
    <property type="match status" value="1"/>
</dbReference>
<dbReference type="Proteomes" id="UP000766486">
    <property type="component" value="Unassembled WGS sequence"/>
</dbReference>
<feature type="region of interest" description="Disordered" evidence="4">
    <location>
        <begin position="96"/>
        <end position="118"/>
    </location>
</feature>
<evidence type="ECO:0000313" key="6">
    <source>
        <dbReference type="EMBL" id="VUC29234.1"/>
    </source>
</evidence>
<accession>A0ABY6UDL2</accession>
<dbReference type="EMBL" id="CABFNS010000798">
    <property type="protein sequence ID" value="VUC29234.1"/>
    <property type="molecule type" value="Genomic_DNA"/>
</dbReference>
<keyword evidence="2" id="KW-0479">Metal-binding</keyword>
<dbReference type="InterPro" id="IPR007219">
    <property type="entry name" value="XnlR_reg_dom"/>
</dbReference>
<evidence type="ECO:0000256" key="4">
    <source>
        <dbReference type="SAM" id="MobiDB-lite"/>
    </source>
</evidence>
<name>A0ABY6UDL2_BIOOC</name>
<feature type="compositionally biased region" description="Polar residues" evidence="4">
    <location>
        <begin position="96"/>
        <end position="116"/>
    </location>
</feature>
<evidence type="ECO:0000313" key="7">
    <source>
        <dbReference type="Proteomes" id="UP000766486"/>
    </source>
</evidence>
<evidence type="ECO:0000259" key="5">
    <source>
        <dbReference type="PROSITE" id="PS50048"/>
    </source>
</evidence>
<evidence type="ECO:0000256" key="2">
    <source>
        <dbReference type="ARBA" id="ARBA00022723"/>
    </source>
</evidence>
<comment type="caution">
    <text evidence="6">The sequence shown here is derived from an EMBL/GenBank/DDBJ whole genome shotgun (WGS) entry which is preliminary data.</text>
</comment>
<dbReference type="SUPFAM" id="SSF57701">
    <property type="entry name" value="Zn2/Cys6 DNA-binding domain"/>
    <property type="match status" value="1"/>
</dbReference>
<comment type="subcellular location">
    <subcellularLocation>
        <location evidence="1">Nucleus</location>
    </subcellularLocation>
</comment>
<feature type="domain" description="Zn(2)-C6 fungal-type" evidence="5">
    <location>
        <begin position="12"/>
        <end position="41"/>
    </location>
</feature>
<dbReference type="PROSITE" id="PS50048">
    <property type="entry name" value="ZN2_CY6_FUNGAL_2"/>
    <property type="match status" value="1"/>
</dbReference>
<sequence>MSASSSGQHKYACSTCARRKIKCDKTDPCSNCSKARAQCLYEEHPPPRPRKRAADEDLIARLGAYEDLLRENNIDFSHFSHSWIPSELQGKLKYSISESESPNSTPGTNNLATSKDPQLINRPAEWERNFCRHDQETLRIMISKLKFPPTRYLHYPEAPCLYPIPPLHTIMSGGGSTSYKLHPEPRHIYRLWQQFVEAVNPLIKIVHVPTTQQQILEASWDVENISPPLAALMFSIYSLAVISLSSAQCQATYGEERPTLITRYRVAALSALIAADFLTTKDLQLLTAFALFLLTDPDSEFTSSLTPTAVRIGQKMGLHKPSHPKVSFFESEMRIRLWWQLNALDSRARGSHVPGMRPPALVEFGDIRVPLNVNDADLHPDMTEPPTEHVGPTEMTCVLIKFQIFQWLRHSTASLRVFEGISHTPEKSKRALEMEDVLIDKLESIYQENFLQYLDLKIPLHALSHAMAILASSRLRYMAHHPRFRAVTHDEATYMKKEEGDIAFNSAVTSLEMLQIGEQSQYSRHLFTHISSTFQLETNVYIISELRRRFSGERVDMAWKLVHDFFSEYEEIVNDQENSFFVALGEMVLEAWEARRKHFIHEQGVMAPRSLPRFIELLWNKQQLRNGQNMQVATTLDSQNLDTFELPDVHDVDFDWESWGTFWRF</sequence>
<dbReference type="PANTHER" id="PTHR31001:SF85">
    <property type="entry name" value="ZN(II)2CYS6 TRANSCRIPTION FACTOR (EUROFUNG)"/>
    <property type="match status" value="1"/>
</dbReference>
<dbReference type="Pfam" id="PF00172">
    <property type="entry name" value="Zn_clus"/>
    <property type="match status" value="1"/>
</dbReference>
<proteinExistence type="predicted"/>
<dbReference type="Pfam" id="PF04082">
    <property type="entry name" value="Fungal_trans"/>
    <property type="match status" value="1"/>
</dbReference>
<evidence type="ECO:0000256" key="3">
    <source>
        <dbReference type="ARBA" id="ARBA00023242"/>
    </source>
</evidence>
<dbReference type="Gene3D" id="4.10.240.10">
    <property type="entry name" value="Zn(2)-C6 fungal-type DNA-binding domain"/>
    <property type="match status" value="1"/>
</dbReference>
<dbReference type="CDD" id="cd12148">
    <property type="entry name" value="fungal_TF_MHR"/>
    <property type="match status" value="1"/>
</dbReference>
<gene>
    <name evidence="6" type="ORF">CLO192961_LOCUS252287</name>
</gene>
<dbReference type="InterPro" id="IPR001138">
    <property type="entry name" value="Zn2Cys6_DnaBD"/>
</dbReference>